<organism evidence="9 10">
    <name type="scientific">Dactylosporangium siamense</name>
    <dbReference type="NCBI Taxonomy" id="685454"/>
    <lineage>
        <taxon>Bacteria</taxon>
        <taxon>Bacillati</taxon>
        <taxon>Actinomycetota</taxon>
        <taxon>Actinomycetes</taxon>
        <taxon>Micromonosporales</taxon>
        <taxon>Micromonosporaceae</taxon>
        <taxon>Dactylosporangium</taxon>
    </lineage>
</organism>
<comment type="caution">
    <text evidence="9">The sequence shown here is derived from an EMBL/GenBank/DDBJ whole genome shotgun (WGS) entry which is preliminary data.</text>
</comment>
<reference evidence="9" key="1">
    <citation type="submission" date="2021-01" db="EMBL/GenBank/DDBJ databases">
        <title>Whole genome shotgun sequence of Dactylosporangium siamense NBRC 106093.</title>
        <authorList>
            <person name="Komaki H."/>
            <person name="Tamura T."/>
        </authorList>
    </citation>
    <scope>NUCLEOTIDE SEQUENCE</scope>
    <source>
        <strain evidence="9">NBRC 106093</strain>
    </source>
</reference>
<comment type="similarity">
    <text evidence="2 7">Belongs to the DedA family.</text>
</comment>
<feature type="transmembrane region" description="Helical" evidence="7">
    <location>
        <begin position="47"/>
        <end position="70"/>
    </location>
</feature>
<evidence type="ECO:0000259" key="8">
    <source>
        <dbReference type="Pfam" id="PF09335"/>
    </source>
</evidence>
<sequence length="209" mass="21587">MTTFAGLLAALGGLFAVVAVGSTVPILPTGAAVSATAVVAAHRSPFALLAVVLAGAVGAYCGDAATYAICRAGGEALTRRLRILRQPVRLELAEAVKRRLTANPVSALLVSRLVPGGRIPVLLTAAIVGLSWRRFAAANVAACLLWSSTYAAIGLLGRSVFPQPWQGVVAALVIALGATQLASWLRHRRERRAAVPAPAETDRQSRPAG</sequence>
<comment type="subcellular location">
    <subcellularLocation>
        <location evidence="1 7">Cell membrane</location>
        <topology evidence="1 7">Multi-pass membrane protein</topology>
    </subcellularLocation>
</comment>
<evidence type="ECO:0000256" key="3">
    <source>
        <dbReference type="ARBA" id="ARBA00022475"/>
    </source>
</evidence>
<accession>A0A919PFJ0</accession>
<feature type="transmembrane region" description="Helical" evidence="7">
    <location>
        <begin position="165"/>
        <end position="185"/>
    </location>
</feature>
<feature type="domain" description="VTT" evidence="8">
    <location>
        <begin position="35"/>
        <end position="154"/>
    </location>
</feature>
<protein>
    <submittedName>
        <fullName evidence="9">Membrane protein</fullName>
    </submittedName>
</protein>
<keyword evidence="5 7" id="KW-1133">Transmembrane helix</keyword>
<keyword evidence="4 7" id="KW-0812">Transmembrane</keyword>
<evidence type="ECO:0000256" key="2">
    <source>
        <dbReference type="ARBA" id="ARBA00010792"/>
    </source>
</evidence>
<dbReference type="InterPro" id="IPR032818">
    <property type="entry name" value="DedA-like"/>
</dbReference>
<evidence type="ECO:0000313" key="10">
    <source>
        <dbReference type="Proteomes" id="UP000660611"/>
    </source>
</evidence>
<dbReference type="GO" id="GO:0005886">
    <property type="term" value="C:plasma membrane"/>
    <property type="evidence" value="ECO:0007669"/>
    <property type="project" value="UniProtKB-SubCell"/>
</dbReference>
<evidence type="ECO:0000256" key="6">
    <source>
        <dbReference type="ARBA" id="ARBA00023136"/>
    </source>
</evidence>
<dbReference type="InterPro" id="IPR032816">
    <property type="entry name" value="VTT_dom"/>
</dbReference>
<dbReference type="PANTHER" id="PTHR30353:SF0">
    <property type="entry name" value="TRANSMEMBRANE PROTEIN"/>
    <property type="match status" value="1"/>
</dbReference>
<dbReference type="EMBL" id="BONQ01000014">
    <property type="protein sequence ID" value="GIG42452.1"/>
    <property type="molecule type" value="Genomic_DNA"/>
</dbReference>
<feature type="transmembrane region" description="Helical" evidence="7">
    <location>
        <begin position="135"/>
        <end position="153"/>
    </location>
</feature>
<keyword evidence="6 7" id="KW-0472">Membrane</keyword>
<keyword evidence="10" id="KW-1185">Reference proteome</keyword>
<dbReference type="PANTHER" id="PTHR30353">
    <property type="entry name" value="INNER MEMBRANE PROTEIN DEDA-RELATED"/>
    <property type="match status" value="1"/>
</dbReference>
<evidence type="ECO:0000256" key="5">
    <source>
        <dbReference type="ARBA" id="ARBA00022989"/>
    </source>
</evidence>
<evidence type="ECO:0000256" key="1">
    <source>
        <dbReference type="ARBA" id="ARBA00004651"/>
    </source>
</evidence>
<evidence type="ECO:0000256" key="7">
    <source>
        <dbReference type="RuleBase" id="RU367016"/>
    </source>
</evidence>
<evidence type="ECO:0000313" key="9">
    <source>
        <dbReference type="EMBL" id="GIG42452.1"/>
    </source>
</evidence>
<keyword evidence="3 7" id="KW-1003">Cell membrane</keyword>
<name>A0A919PFJ0_9ACTN</name>
<dbReference type="Pfam" id="PF09335">
    <property type="entry name" value="VTT_dom"/>
    <property type="match status" value="1"/>
</dbReference>
<dbReference type="RefSeq" id="WP_239135628.1">
    <property type="nucleotide sequence ID" value="NZ_BAAAVW010000005.1"/>
</dbReference>
<gene>
    <name evidence="9" type="ORF">Dsi01nite_004930</name>
</gene>
<comment type="caution">
    <text evidence="7">Lacks conserved residue(s) required for the propagation of feature annotation.</text>
</comment>
<evidence type="ECO:0000256" key="4">
    <source>
        <dbReference type="ARBA" id="ARBA00022692"/>
    </source>
</evidence>
<dbReference type="Proteomes" id="UP000660611">
    <property type="component" value="Unassembled WGS sequence"/>
</dbReference>
<dbReference type="AlphaFoldDB" id="A0A919PFJ0"/>
<proteinExistence type="inferred from homology"/>